<dbReference type="PANTHER" id="PTHR31672:SF13">
    <property type="entry name" value="F-BOX PROTEIN CPR30-LIKE"/>
    <property type="match status" value="1"/>
</dbReference>
<dbReference type="SUPFAM" id="SSF50965">
    <property type="entry name" value="Galactose oxidase, central domain"/>
    <property type="match status" value="1"/>
</dbReference>
<gene>
    <name evidence="2" type="ORF">COLO4_12379</name>
</gene>
<dbReference type="NCBIfam" id="TIGR01640">
    <property type="entry name" value="F_box_assoc_1"/>
    <property type="match status" value="1"/>
</dbReference>
<dbReference type="InterPro" id="IPR017451">
    <property type="entry name" value="F-box-assoc_interact_dom"/>
</dbReference>
<dbReference type="CDD" id="cd22157">
    <property type="entry name" value="F-box_AtFBW1-like"/>
    <property type="match status" value="1"/>
</dbReference>
<dbReference type="SUPFAM" id="SSF81383">
    <property type="entry name" value="F-box domain"/>
    <property type="match status" value="1"/>
</dbReference>
<sequence length="332" mass="38363">MTDHQSQLPEEICMEILERLPVKSLIRFKTACKSWKSLINSPDFVERHIDGSATNPSKLGIVLEKYSETKHKCSLFFHELNFNPYYLGETTIIEQPITRCKEVKPLSWCRGLLLLGVKCRHTFLLWNPSTRECKEARDPTYHCYFNHEAISASALGYDFTFKSHKIVLISKIDRNPNDISVYNLKTNSWTSVRVDKDHKHASFKSSTTVVNGAPHWLTFGYDYGAPRLFDMEGRLCIGYYRCGKLEIWVMMKYGVKESWTRQMIFGDISIPWYPICFAKDIDVSLVAEGKYMCCRYVIYNGKERGTELKFLAADSDIESENAFAFVESLISL</sequence>
<dbReference type="InterPro" id="IPR011043">
    <property type="entry name" value="Gal_Oxase/kelch_b-propeller"/>
</dbReference>
<dbReference type="STRING" id="93759.A0A1R3K1C0"/>
<dbReference type="Pfam" id="PF07734">
    <property type="entry name" value="FBA_1"/>
    <property type="match status" value="1"/>
</dbReference>
<proteinExistence type="predicted"/>
<dbReference type="SMART" id="SM00256">
    <property type="entry name" value="FBOX"/>
    <property type="match status" value="1"/>
</dbReference>
<dbReference type="InterPro" id="IPR036047">
    <property type="entry name" value="F-box-like_dom_sf"/>
</dbReference>
<reference evidence="3" key="1">
    <citation type="submission" date="2013-09" db="EMBL/GenBank/DDBJ databases">
        <title>Corchorus olitorius genome sequencing.</title>
        <authorList>
            <person name="Alam M."/>
            <person name="Haque M.S."/>
            <person name="Islam M.S."/>
            <person name="Emdad E.M."/>
            <person name="Islam M.M."/>
            <person name="Ahmed B."/>
            <person name="Halim A."/>
            <person name="Hossen Q.M.M."/>
            <person name="Hossain M.Z."/>
            <person name="Ahmed R."/>
            <person name="Khan M.M."/>
            <person name="Islam R."/>
            <person name="Rashid M.M."/>
            <person name="Khan S.A."/>
            <person name="Rahman M.S."/>
            <person name="Alam M."/>
            <person name="Yahiya A.S."/>
            <person name="Khan M.S."/>
            <person name="Azam M.S."/>
            <person name="Haque T."/>
            <person name="Lashkar M.Z.H."/>
            <person name="Akhand A.I."/>
            <person name="Morshed G."/>
            <person name="Roy S."/>
            <person name="Uddin K.S."/>
            <person name="Rabeya T."/>
            <person name="Hossain A.S."/>
            <person name="Chowdhury A."/>
            <person name="Snigdha A.R."/>
            <person name="Mortoza M.S."/>
            <person name="Matin S.A."/>
            <person name="Hoque S.M.E."/>
            <person name="Islam M.K."/>
            <person name="Roy D.K."/>
            <person name="Haider R."/>
            <person name="Moosa M.M."/>
            <person name="Elias S.M."/>
            <person name="Hasan A.M."/>
            <person name="Jahan S."/>
            <person name="Shafiuddin M."/>
            <person name="Mahmood N."/>
            <person name="Shommy N.S."/>
        </authorList>
    </citation>
    <scope>NUCLEOTIDE SEQUENCE [LARGE SCALE GENOMIC DNA]</scope>
    <source>
        <strain evidence="3">cv. O-4</strain>
    </source>
</reference>
<keyword evidence="3" id="KW-1185">Reference proteome</keyword>
<feature type="domain" description="F-box" evidence="1">
    <location>
        <begin position="2"/>
        <end position="49"/>
    </location>
</feature>
<evidence type="ECO:0000313" key="2">
    <source>
        <dbReference type="EMBL" id="OMP00778.1"/>
    </source>
</evidence>
<comment type="caution">
    <text evidence="2">The sequence shown here is derived from an EMBL/GenBank/DDBJ whole genome shotgun (WGS) entry which is preliminary data.</text>
</comment>
<dbReference type="PROSITE" id="PS50181">
    <property type="entry name" value="FBOX"/>
    <property type="match status" value="1"/>
</dbReference>
<dbReference type="Gene3D" id="1.20.1280.50">
    <property type="match status" value="1"/>
</dbReference>
<dbReference type="Pfam" id="PF00646">
    <property type="entry name" value="F-box"/>
    <property type="match status" value="1"/>
</dbReference>
<protein>
    <recommendedName>
        <fullName evidence="1">F-box domain-containing protein</fullName>
    </recommendedName>
</protein>
<dbReference type="Proteomes" id="UP000187203">
    <property type="component" value="Unassembled WGS sequence"/>
</dbReference>
<name>A0A1R3K1C0_9ROSI</name>
<evidence type="ECO:0000259" key="1">
    <source>
        <dbReference type="PROSITE" id="PS50181"/>
    </source>
</evidence>
<dbReference type="InterPro" id="IPR001810">
    <property type="entry name" value="F-box_dom"/>
</dbReference>
<dbReference type="OrthoDB" id="1071894at2759"/>
<accession>A0A1R3K1C0</accession>
<dbReference type="PANTHER" id="PTHR31672">
    <property type="entry name" value="BNACNNG10540D PROTEIN"/>
    <property type="match status" value="1"/>
</dbReference>
<dbReference type="InterPro" id="IPR050796">
    <property type="entry name" value="SCF_F-box_component"/>
</dbReference>
<dbReference type="InterPro" id="IPR006527">
    <property type="entry name" value="F-box-assoc_dom_typ1"/>
</dbReference>
<evidence type="ECO:0000313" key="3">
    <source>
        <dbReference type="Proteomes" id="UP000187203"/>
    </source>
</evidence>
<organism evidence="2 3">
    <name type="scientific">Corchorus olitorius</name>
    <dbReference type="NCBI Taxonomy" id="93759"/>
    <lineage>
        <taxon>Eukaryota</taxon>
        <taxon>Viridiplantae</taxon>
        <taxon>Streptophyta</taxon>
        <taxon>Embryophyta</taxon>
        <taxon>Tracheophyta</taxon>
        <taxon>Spermatophyta</taxon>
        <taxon>Magnoliopsida</taxon>
        <taxon>eudicotyledons</taxon>
        <taxon>Gunneridae</taxon>
        <taxon>Pentapetalae</taxon>
        <taxon>rosids</taxon>
        <taxon>malvids</taxon>
        <taxon>Malvales</taxon>
        <taxon>Malvaceae</taxon>
        <taxon>Grewioideae</taxon>
        <taxon>Apeibeae</taxon>
        <taxon>Corchorus</taxon>
    </lineage>
</organism>
<dbReference type="EMBL" id="AWUE01014910">
    <property type="protein sequence ID" value="OMP00778.1"/>
    <property type="molecule type" value="Genomic_DNA"/>
</dbReference>
<dbReference type="AlphaFoldDB" id="A0A1R3K1C0"/>